<evidence type="ECO:0000313" key="1">
    <source>
        <dbReference type="EMBL" id="RXH82314.1"/>
    </source>
</evidence>
<dbReference type="EMBL" id="RDQH01000338">
    <property type="protein sequence ID" value="RXH82314.1"/>
    <property type="molecule type" value="Genomic_DNA"/>
</dbReference>
<comment type="caution">
    <text evidence="1">The sequence shown here is derived from an EMBL/GenBank/DDBJ whole genome shotgun (WGS) entry which is preliminary data.</text>
</comment>
<evidence type="ECO:0000313" key="2">
    <source>
        <dbReference type="Proteomes" id="UP000290289"/>
    </source>
</evidence>
<organism evidence="1 2">
    <name type="scientific">Malus domestica</name>
    <name type="common">Apple</name>
    <name type="synonym">Pyrus malus</name>
    <dbReference type="NCBI Taxonomy" id="3750"/>
    <lineage>
        <taxon>Eukaryota</taxon>
        <taxon>Viridiplantae</taxon>
        <taxon>Streptophyta</taxon>
        <taxon>Embryophyta</taxon>
        <taxon>Tracheophyta</taxon>
        <taxon>Spermatophyta</taxon>
        <taxon>Magnoliopsida</taxon>
        <taxon>eudicotyledons</taxon>
        <taxon>Gunneridae</taxon>
        <taxon>Pentapetalae</taxon>
        <taxon>rosids</taxon>
        <taxon>fabids</taxon>
        <taxon>Rosales</taxon>
        <taxon>Rosaceae</taxon>
        <taxon>Amygdaloideae</taxon>
        <taxon>Maleae</taxon>
        <taxon>Malus</taxon>
    </lineage>
</organism>
<protein>
    <submittedName>
        <fullName evidence="1">Uncharacterized protein</fullName>
    </submittedName>
</protein>
<keyword evidence="2" id="KW-1185">Reference proteome</keyword>
<gene>
    <name evidence="1" type="ORF">DVH24_036655</name>
</gene>
<name>A0A498IJK7_MALDO</name>
<dbReference type="AlphaFoldDB" id="A0A498IJK7"/>
<proteinExistence type="predicted"/>
<accession>A0A498IJK7</accession>
<sequence>MRRDSSHKAKCARRSKLTSCTLKPRGLVNAKIGWLMEAKQCGHLICRTRRTQTHKARFTVRFTLFQDLLVLCINIWRCMWETTRKAMSILFHFFTSTVNL</sequence>
<dbReference type="Proteomes" id="UP000290289">
    <property type="component" value="Chromosome 12"/>
</dbReference>
<reference evidence="1 2" key="1">
    <citation type="submission" date="2018-10" db="EMBL/GenBank/DDBJ databases">
        <title>A high-quality apple genome assembly.</title>
        <authorList>
            <person name="Hu J."/>
        </authorList>
    </citation>
    <scope>NUCLEOTIDE SEQUENCE [LARGE SCALE GENOMIC DNA]</scope>
    <source>
        <strain evidence="2">cv. HFTH1</strain>
        <tissue evidence="1">Young leaf</tissue>
    </source>
</reference>